<dbReference type="InterPro" id="IPR013108">
    <property type="entry name" value="Amidohydro_3"/>
</dbReference>
<dbReference type="Pfam" id="PF07969">
    <property type="entry name" value="Amidohydro_3"/>
    <property type="match status" value="1"/>
</dbReference>
<accession>A0ABT6KN37</accession>
<dbReference type="EMBL" id="JARXVQ010000001">
    <property type="protein sequence ID" value="MDH6181264.1"/>
    <property type="molecule type" value="Genomic_DNA"/>
</dbReference>
<dbReference type="Gene3D" id="3.20.20.140">
    <property type="entry name" value="Metal-dependent hydrolases"/>
    <property type="match status" value="1"/>
</dbReference>
<dbReference type="CDD" id="cd01300">
    <property type="entry name" value="YtcJ_like"/>
    <property type="match status" value="1"/>
</dbReference>
<keyword evidence="3" id="KW-1185">Reference proteome</keyword>
<proteinExistence type="predicted"/>
<reference evidence="2 3" key="1">
    <citation type="submission" date="2023-04" db="EMBL/GenBank/DDBJ databases">
        <title>Genome Encyclopedia of Bacteria and Archaea VI: Functional Genomics of Type Strains.</title>
        <authorList>
            <person name="Whitman W."/>
        </authorList>
    </citation>
    <scope>NUCLEOTIDE SEQUENCE [LARGE SCALE GENOMIC DNA]</scope>
    <source>
        <strain evidence="2 3">SG_E_30_P1</strain>
    </source>
</reference>
<dbReference type="SUPFAM" id="SSF51556">
    <property type="entry name" value="Metallo-dependent hydrolases"/>
    <property type="match status" value="1"/>
</dbReference>
<dbReference type="PANTHER" id="PTHR22642:SF2">
    <property type="entry name" value="PROTEIN LONG AFTER FAR-RED 3"/>
    <property type="match status" value="1"/>
</dbReference>
<evidence type="ECO:0000313" key="2">
    <source>
        <dbReference type="EMBL" id="MDH6181264.1"/>
    </source>
</evidence>
<dbReference type="PANTHER" id="PTHR22642">
    <property type="entry name" value="IMIDAZOLONEPROPIONASE"/>
    <property type="match status" value="1"/>
</dbReference>
<protein>
    <submittedName>
        <fullName evidence="2">Amidohydrolase YtcJ</fullName>
    </submittedName>
</protein>
<sequence>MLLGNARLGDRDVDVRIEAGRIVEIGPIGRGDIDLDGRWLLPGLWDEHVHFTQWALTANRLDLSGATSAREAAEIVRGAVGRDMLVGAGFRDGLWPDAPTAALLDAAAGPVPVVLVSADLHAVWLNSAALRQFGLADHATGLLREDAAFDVTRRIAEVDDATLDSWARAAAQGAAARGVVGIADLEMSWSRDTWERRIGAGHDTLRVQFAVYPQHLDRAIDEGLSTGLVLDELLTVGGCKVLTDGSLGTRTAYTYGAYPDGGTGMLTVEPSDLREIMSRAKGAGIDSWIHAIGDRANTVALDAFESTGASGRIEHAQLLRSVDVPRFAQLGVAASVQPEHAMDDRDLADTVWEGRTAGLYAFRSLLDSGARLRFGSDAPVAPLDPWLGISAAVTRTRWGREPWHPEQSVTPQEALDASTRTSVAVGEPADLVAVEADPFDAQGAHLVDMPVALTMLGGRITHDAL</sequence>
<dbReference type="Gene3D" id="2.30.40.10">
    <property type="entry name" value="Urease, subunit C, domain 1"/>
    <property type="match status" value="1"/>
</dbReference>
<dbReference type="SUPFAM" id="SSF51338">
    <property type="entry name" value="Composite domain of metallo-dependent hydrolases"/>
    <property type="match status" value="1"/>
</dbReference>
<dbReference type="InterPro" id="IPR033932">
    <property type="entry name" value="YtcJ-like"/>
</dbReference>
<dbReference type="Gene3D" id="3.10.310.70">
    <property type="match status" value="1"/>
</dbReference>
<dbReference type="Proteomes" id="UP001160142">
    <property type="component" value="Unassembled WGS sequence"/>
</dbReference>
<evidence type="ECO:0000313" key="3">
    <source>
        <dbReference type="Proteomes" id="UP001160142"/>
    </source>
</evidence>
<organism evidence="2 3">
    <name type="scientific">Antiquaquibacter oligotrophicus</name>
    <dbReference type="NCBI Taxonomy" id="2880260"/>
    <lineage>
        <taxon>Bacteria</taxon>
        <taxon>Bacillati</taxon>
        <taxon>Actinomycetota</taxon>
        <taxon>Actinomycetes</taxon>
        <taxon>Micrococcales</taxon>
        <taxon>Microbacteriaceae</taxon>
        <taxon>Antiquaquibacter</taxon>
    </lineage>
</organism>
<comment type="caution">
    <text evidence="2">The sequence shown here is derived from an EMBL/GenBank/DDBJ whole genome shotgun (WGS) entry which is preliminary data.</text>
</comment>
<dbReference type="InterPro" id="IPR032466">
    <property type="entry name" value="Metal_Hydrolase"/>
</dbReference>
<gene>
    <name evidence="2" type="ORF">M2152_001446</name>
</gene>
<feature type="domain" description="Amidohydrolase 3" evidence="1">
    <location>
        <begin position="33"/>
        <end position="462"/>
    </location>
</feature>
<evidence type="ECO:0000259" key="1">
    <source>
        <dbReference type="Pfam" id="PF07969"/>
    </source>
</evidence>
<dbReference type="RefSeq" id="WP_322133583.1">
    <property type="nucleotide sequence ID" value="NZ_CP085036.1"/>
</dbReference>
<name>A0ABT6KN37_9MICO</name>
<dbReference type="InterPro" id="IPR011059">
    <property type="entry name" value="Metal-dep_hydrolase_composite"/>
</dbReference>